<feature type="transmembrane region" description="Helical" evidence="7">
    <location>
        <begin position="6"/>
        <end position="29"/>
    </location>
</feature>
<dbReference type="AlphaFoldDB" id="A0A5J4RJC2"/>
<accession>A0A5J4RJC2</accession>
<protein>
    <submittedName>
        <fullName evidence="8">Putative undecaprenyl-phosphate N-acetylglucosaminyl 1-phosphate transferase</fullName>
        <ecNumber evidence="8">2.7.8.33</ecNumber>
    </submittedName>
</protein>
<feature type="transmembrane region" description="Helical" evidence="7">
    <location>
        <begin position="50"/>
        <end position="73"/>
    </location>
</feature>
<dbReference type="EMBL" id="SNRY01001081">
    <property type="protein sequence ID" value="KAA6333709.1"/>
    <property type="molecule type" value="Genomic_DNA"/>
</dbReference>
<sequence length="391" mass="44548">MSYLFVVLSFLLSVVIARVIIPHIFLISLQKRLFDVPDERKIHKRAIPRLGGAAFFPTILFSFCFVLALWILLGYEVDLKNVYSIFPEFMLFVCGMTLLYLTGIKDDLIGVRYSQKFMIQILCACLFPLGGLWINDLYGLFGIHALPAWLGMPFTVLVVVFITNAINLIDGIDGLASGLSGVALIILGWLFLSKGERLYGMLSFCTLGVLLPFFFYNVFDKEEHSRKIFMGDTGSLTLGYVLSFLAIEYSTHDEITIPYTKYALSIAFSTLIVPVFDVVRVILVRLRDKKPLFEPDKNHIHHKFLLMGFGARKTMVLLLLLSGGFSLSNIWLLEYANVNNTLLLIGDVVVWIGLNMWWDRVINKGNRKNIKRVLTFPEKERKKENENSYEA</sequence>
<organism evidence="8">
    <name type="scientific">termite gut metagenome</name>
    <dbReference type="NCBI Taxonomy" id="433724"/>
    <lineage>
        <taxon>unclassified sequences</taxon>
        <taxon>metagenomes</taxon>
        <taxon>organismal metagenomes</taxon>
    </lineage>
</organism>
<keyword evidence="2" id="KW-1003">Cell membrane</keyword>
<dbReference type="InterPro" id="IPR000715">
    <property type="entry name" value="Glycosyl_transferase_4"/>
</dbReference>
<dbReference type="CDD" id="cd06853">
    <property type="entry name" value="GT_WecA_like"/>
    <property type="match status" value="1"/>
</dbReference>
<evidence type="ECO:0000256" key="7">
    <source>
        <dbReference type="SAM" id="Phobius"/>
    </source>
</evidence>
<evidence type="ECO:0000256" key="5">
    <source>
        <dbReference type="ARBA" id="ARBA00022989"/>
    </source>
</evidence>
<keyword evidence="6 7" id="KW-0472">Membrane</keyword>
<name>A0A5J4RJC2_9ZZZZ</name>
<feature type="transmembrane region" description="Helical" evidence="7">
    <location>
        <begin position="140"/>
        <end position="162"/>
    </location>
</feature>
<feature type="transmembrane region" description="Helical" evidence="7">
    <location>
        <begin position="262"/>
        <end position="283"/>
    </location>
</feature>
<evidence type="ECO:0000313" key="8">
    <source>
        <dbReference type="EMBL" id="KAA6333709.1"/>
    </source>
</evidence>
<dbReference type="GO" id="GO:0071555">
    <property type="term" value="P:cell wall organization"/>
    <property type="evidence" value="ECO:0007669"/>
    <property type="project" value="TreeGrafter"/>
</dbReference>
<dbReference type="GO" id="GO:0036380">
    <property type="term" value="F:UDP-N-acetylglucosamine-undecaprenyl-phosphate N-acetylglucosaminephosphotransferase activity"/>
    <property type="evidence" value="ECO:0007669"/>
    <property type="project" value="UniProtKB-EC"/>
</dbReference>
<evidence type="ECO:0000256" key="6">
    <source>
        <dbReference type="ARBA" id="ARBA00023136"/>
    </source>
</evidence>
<feature type="transmembrane region" description="Helical" evidence="7">
    <location>
        <begin position="116"/>
        <end position="134"/>
    </location>
</feature>
<feature type="transmembrane region" description="Helical" evidence="7">
    <location>
        <begin position="228"/>
        <end position="247"/>
    </location>
</feature>
<feature type="transmembrane region" description="Helical" evidence="7">
    <location>
        <begin position="338"/>
        <end position="358"/>
    </location>
</feature>
<evidence type="ECO:0000256" key="4">
    <source>
        <dbReference type="ARBA" id="ARBA00022692"/>
    </source>
</evidence>
<dbReference type="InterPro" id="IPR018480">
    <property type="entry name" value="PNAcMuramoyl-5peptid_Trfase_CS"/>
</dbReference>
<keyword evidence="4 7" id="KW-0812">Transmembrane</keyword>
<comment type="caution">
    <text evidence="8">The sequence shown here is derived from an EMBL/GenBank/DDBJ whole genome shotgun (WGS) entry which is preliminary data.</text>
</comment>
<dbReference type="EC" id="2.7.8.33" evidence="8"/>
<reference evidence="8" key="1">
    <citation type="submission" date="2019-03" db="EMBL/GenBank/DDBJ databases">
        <title>Single cell metagenomics reveals metabolic interactions within the superorganism composed of flagellate Streblomastix strix and complex community of Bacteroidetes bacteria on its surface.</title>
        <authorList>
            <person name="Treitli S.C."/>
            <person name="Kolisko M."/>
            <person name="Husnik F."/>
            <person name="Keeling P."/>
            <person name="Hampl V."/>
        </authorList>
    </citation>
    <scope>NUCLEOTIDE SEQUENCE</scope>
    <source>
        <strain evidence="8">STM</strain>
    </source>
</reference>
<feature type="transmembrane region" description="Helical" evidence="7">
    <location>
        <begin position="174"/>
        <end position="192"/>
    </location>
</feature>
<comment type="subcellular location">
    <subcellularLocation>
        <location evidence="1">Cell membrane</location>
        <topology evidence="1">Multi-pass membrane protein</topology>
    </subcellularLocation>
</comment>
<gene>
    <name evidence="8" type="ORF">EZS27_017910</name>
</gene>
<dbReference type="PANTHER" id="PTHR22926">
    <property type="entry name" value="PHOSPHO-N-ACETYLMURAMOYL-PENTAPEPTIDE-TRANSFERASE"/>
    <property type="match status" value="1"/>
</dbReference>
<dbReference type="GO" id="GO:0005886">
    <property type="term" value="C:plasma membrane"/>
    <property type="evidence" value="ECO:0007669"/>
    <property type="project" value="UniProtKB-SubCell"/>
</dbReference>
<keyword evidence="5 7" id="KW-1133">Transmembrane helix</keyword>
<keyword evidence="3 8" id="KW-0808">Transferase</keyword>
<evidence type="ECO:0000256" key="2">
    <source>
        <dbReference type="ARBA" id="ARBA00022475"/>
    </source>
</evidence>
<dbReference type="Pfam" id="PF00953">
    <property type="entry name" value="Glycos_transf_4"/>
    <property type="match status" value="1"/>
</dbReference>
<evidence type="ECO:0000256" key="1">
    <source>
        <dbReference type="ARBA" id="ARBA00004651"/>
    </source>
</evidence>
<proteinExistence type="predicted"/>
<feature type="transmembrane region" description="Helical" evidence="7">
    <location>
        <begin position="304"/>
        <end position="332"/>
    </location>
</feature>
<dbReference type="PANTHER" id="PTHR22926:SF3">
    <property type="entry name" value="UNDECAPRENYL-PHOSPHATE ALPHA-N-ACETYLGLUCOSAMINYL 1-PHOSPHATE TRANSFERASE"/>
    <property type="match status" value="1"/>
</dbReference>
<evidence type="ECO:0000256" key="3">
    <source>
        <dbReference type="ARBA" id="ARBA00022679"/>
    </source>
</evidence>
<dbReference type="PROSITE" id="PS01348">
    <property type="entry name" value="MRAY_2"/>
    <property type="match status" value="1"/>
</dbReference>
<feature type="transmembrane region" description="Helical" evidence="7">
    <location>
        <begin position="85"/>
        <end position="104"/>
    </location>
</feature>
<dbReference type="GO" id="GO:0044038">
    <property type="term" value="P:cell wall macromolecule biosynthetic process"/>
    <property type="evidence" value="ECO:0007669"/>
    <property type="project" value="TreeGrafter"/>
</dbReference>
<feature type="transmembrane region" description="Helical" evidence="7">
    <location>
        <begin position="198"/>
        <end position="216"/>
    </location>
</feature>
<dbReference type="GO" id="GO:0009103">
    <property type="term" value="P:lipopolysaccharide biosynthetic process"/>
    <property type="evidence" value="ECO:0007669"/>
    <property type="project" value="TreeGrafter"/>
</dbReference>